<dbReference type="Proteomes" id="UP000831467">
    <property type="component" value="Chromosome"/>
</dbReference>
<evidence type="ECO:0000313" key="2">
    <source>
        <dbReference type="EMBL" id="UPL09976.1"/>
    </source>
</evidence>
<accession>A0ABY4IB43</accession>
<reference evidence="2 3" key="1">
    <citation type="submission" date="2021-06" db="EMBL/GenBank/DDBJ databases">
        <title>Genome-based taxonomic framework of Microbacterium strains isolated from marine environment, the description of four new species and reclassification of four preexisting species.</title>
        <authorList>
            <person name="Lee S.D."/>
            <person name="Kim S.-M."/>
            <person name="Byeon Y.-S."/>
            <person name="Yang H.L."/>
            <person name="Kim I.S."/>
        </authorList>
    </citation>
    <scope>NUCLEOTIDE SEQUENCE [LARGE SCALE GENOMIC DNA]</scope>
    <source>
        <strain evidence="2 3">SSW1-51</strain>
    </source>
</reference>
<organism evidence="2 3">
    <name type="scientific">Microbacterium sufflavum</name>
    <dbReference type="NCBI Taxonomy" id="2851649"/>
    <lineage>
        <taxon>Bacteria</taxon>
        <taxon>Bacillati</taxon>
        <taxon>Actinomycetota</taxon>
        <taxon>Actinomycetes</taxon>
        <taxon>Micrococcales</taxon>
        <taxon>Microbacteriaceae</taxon>
        <taxon>Microbacterium</taxon>
    </lineage>
</organism>
<keyword evidence="3" id="KW-1185">Reference proteome</keyword>
<evidence type="ECO:0000313" key="3">
    <source>
        <dbReference type="Proteomes" id="UP000831467"/>
    </source>
</evidence>
<gene>
    <name evidence="2" type="ORF">KV394_02125</name>
</gene>
<dbReference type="RefSeq" id="WP_247982183.1">
    <property type="nucleotide sequence ID" value="NZ_CP078076.1"/>
</dbReference>
<sequence>MNPWEIVSWIGAIAVSIVIIGLLVVFVKGLVKPSSPEHPVDRLARRLGGDARG</sequence>
<evidence type="ECO:0000256" key="1">
    <source>
        <dbReference type="SAM" id="Phobius"/>
    </source>
</evidence>
<feature type="transmembrane region" description="Helical" evidence="1">
    <location>
        <begin position="6"/>
        <end position="27"/>
    </location>
</feature>
<keyword evidence="1" id="KW-0472">Membrane</keyword>
<keyword evidence="1" id="KW-0812">Transmembrane</keyword>
<name>A0ABY4IB43_9MICO</name>
<protein>
    <submittedName>
        <fullName evidence="2">Uncharacterized protein</fullName>
    </submittedName>
</protein>
<proteinExistence type="predicted"/>
<keyword evidence="1" id="KW-1133">Transmembrane helix</keyword>
<dbReference type="EMBL" id="CP078076">
    <property type="protein sequence ID" value="UPL09976.1"/>
    <property type="molecule type" value="Genomic_DNA"/>
</dbReference>